<proteinExistence type="predicted"/>
<dbReference type="CDD" id="cd03398">
    <property type="entry name" value="PAP2_haloperoxidase"/>
    <property type="match status" value="1"/>
</dbReference>
<dbReference type="Proteomes" id="UP001147653">
    <property type="component" value="Unassembled WGS sequence"/>
</dbReference>
<name>A0A9X3NE60_9ACTN</name>
<feature type="domain" description="Carbohydrate-binding module family 96" evidence="4">
    <location>
        <begin position="51"/>
        <end position="179"/>
    </location>
</feature>
<dbReference type="NCBIfam" id="NF033679">
    <property type="entry name" value="DNRLRE_dom"/>
    <property type="match status" value="1"/>
</dbReference>
<evidence type="ECO:0000256" key="2">
    <source>
        <dbReference type="ARBA" id="ARBA00022525"/>
    </source>
</evidence>
<evidence type="ECO:0000313" key="6">
    <source>
        <dbReference type="Proteomes" id="UP001147653"/>
    </source>
</evidence>
<dbReference type="SUPFAM" id="SSF48317">
    <property type="entry name" value="Acid phosphatase/Vanadium-dependent haloperoxidase"/>
    <property type="match status" value="1"/>
</dbReference>
<evidence type="ECO:0000313" key="5">
    <source>
        <dbReference type="EMBL" id="MDA0183247.1"/>
    </source>
</evidence>
<evidence type="ECO:0000256" key="3">
    <source>
        <dbReference type="ARBA" id="ARBA00022729"/>
    </source>
</evidence>
<protein>
    <submittedName>
        <fullName evidence="5">DNRLRE domain-containing protein</fullName>
    </submittedName>
</protein>
<dbReference type="PANTHER" id="PTHR34599">
    <property type="entry name" value="PEROXIDASE-RELATED"/>
    <property type="match status" value="1"/>
</dbReference>
<keyword evidence="6" id="KW-1185">Reference proteome</keyword>
<accession>A0A9X3NE60</accession>
<gene>
    <name evidence="5" type="ORF">OJ997_23250</name>
</gene>
<dbReference type="AlphaFoldDB" id="A0A9X3NE60"/>
<sequence length="677" mass="71475">MGASAALAAPGEASTVDIGAELDCTIGYYGGGDNDCESTELLAGRRLAHDTHAWQALLQFDVEAELPPGAVVTSATLRLNGGLADVPAQGAAGAWDDAVTWGSFPGIGPVEDTATLDGAWSEWDVTRLVSAWAAGTEANYGISVGEDPLVWQEVPDGDVEATYAATEAGSSVAPELVVEYTVTACPSDPYAAAQVTSEDSVYYWNEVLLDVVRAHTPTTPPTPPTRMSRAAAMLHTAIFDTMNSAFFAELEDGATGSPSAAAQCGWKPFVVLADAEPNIDVDLAVGVAARDVLLNTYPLFATQINAAFTTRNGSDNDDDAEDLGEFVADEVIASRTGDGSAASMSYTSDPLTAGAWRPTPTLSVEAPCNTDSDVVTPGWGNVAPFTLTGGSQYRQAAGDSFASFLGLLPHSRYTAIYNEVKDLGNRDDNVSSRTSDQTEAAFFWANDLVGTYKPPGQLLEHTRLVALTQPAAITSGTPGDFRGEWSRQGIRVARLFALVSIGMGDAAIAAWDTKFLTPFDLWRPVSAIHNAASDGNSSTTADATWQPLSQDRNGVSFSPCFSAWVSGHATFGGVWSRVLENEFDATEHDDPFPLTLTTEDPHATLPSPAVGFVTRDFDSFSDAAEENASSRIWLGVHYRIDRDGGLGVGRTVGTHVSANALRWTQGCAAWSCGETIP</sequence>
<dbReference type="RefSeq" id="WP_270027641.1">
    <property type="nucleotide sequence ID" value="NZ_JAPDDP010000049.1"/>
</dbReference>
<comment type="subcellular location">
    <subcellularLocation>
        <location evidence="1">Secreted</location>
    </subcellularLocation>
</comment>
<dbReference type="Pfam" id="PF24517">
    <property type="entry name" value="CBM96"/>
    <property type="match status" value="1"/>
</dbReference>
<dbReference type="GO" id="GO:0005576">
    <property type="term" value="C:extracellular region"/>
    <property type="evidence" value="ECO:0007669"/>
    <property type="project" value="UniProtKB-SubCell"/>
</dbReference>
<dbReference type="EMBL" id="JAPDDP010000049">
    <property type="protein sequence ID" value="MDA0183247.1"/>
    <property type="molecule type" value="Genomic_DNA"/>
</dbReference>
<dbReference type="PANTHER" id="PTHR34599:SF1">
    <property type="entry name" value="PHOSPHATIDIC ACID PHOSPHATASE TYPE 2_HALOPEROXIDASE DOMAIN-CONTAINING PROTEIN"/>
    <property type="match status" value="1"/>
</dbReference>
<dbReference type="InterPro" id="IPR055372">
    <property type="entry name" value="CBM96"/>
</dbReference>
<evidence type="ECO:0000259" key="4">
    <source>
        <dbReference type="Pfam" id="PF24517"/>
    </source>
</evidence>
<evidence type="ECO:0000256" key="1">
    <source>
        <dbReference type="ARBA" id="ARBA00004613"/>
    </source>
</evidence>
<organism evidence="5 6">
    <name type="scientific">Solirubrobacter phytolaccae</name>
    <dbReference type="NCBI Taxonomy" id="1404360"/>
    <lineage>
        <taxon>Bacteria</taxon>
        <taxon>Bacillati</taxon>
        <taxon>Actinomycetota</taxon>
        <taxon>Thermoleophilia</taxon>
        <taxon>Solirubrobacterales</taxon>
        <taxon>Solirubrobacteraceae</taxon>
        <taxon>Solirubrobacter</taxon>
    </lineage>
</organism>
<dbReference type="InterPro" id="IPR052559">
    <property type="entry name" value="V-haloperoxidase"/>
</dbReference>
<keyword evidence="3" id="KW-0732">Signal</keyword>
<reference evidence="5" key="1">
    <citation type="submission" date="2022-10" db="EMBL/GenBank/DDBJ databases">
        <title>The WGS of Solirubrobacter phytolaccae KCTC 29190.</title>
        <authorList>
            <person name="Jiang Z."/>
        </authorList>
    </citation>
    <scope>NUCLEOTIDE SEQUENCE</scope>
    <source>
        <strain evidence="5">KCTC 29190</strain>
    </source>
</reference>
<dbReference type="Gene3D" id="1.10.606.20">
    <property type="match status" value="1"/>
</dbReference>
<dbReference type="InterPro" id="IPR036938">
    <property type="entry name" value="PAP2/HPO_sf"/>
</dbReference>
<keyword evidence="2" id="KW-0964">Secreted</keyword>
<comment type="caution">
    <text evidence="5">The sequence shown here is derived from an EMBL/GenBank/DDBJ whole genome shotgun (WGS) entry which is preliminary data.</text>
</comment>